<accession>A0A061RUE9</accession>
<feature type="region of interest" description="Disordered" evidence="1">
    <location>
        <begin position="1"/>
        <end position="28"/>
    </location>
</feature>
<dbReference type="EMBL" id="GBEZ01011384">
    <property type="protein sequence ID" value="JAC74399.1"/>
    <property type="molecule type" value="Transcribed_RNA"/>
</dbReference>
<feature type="non-terminal residue" evidence="2">
    <location>
        <position position="50"/>
    </location>
</feature>
<name>A0A061RUE9_9CHLO</name>
<evidence type="ECO:0000313" key="2">
    <source>
        <dbReference type="EMBL" id="JAC74399.1"/>
    </source>
</evidence>
<feature type="compositionally biased region" description="Basic and acidic residues" evidence="1">
    <location>
        <begin position="8"/>
        <end position="28"/>
    </location>
</feature>
<protein>
    <submittedName>
        <fullName evidence="2">Uncharacterized protein</fullName>
    </submittedName>
</protein>
<dbReference type="AlphaFoldDB" id="A0A061RUE9"/>
<proteinExistence type="predicted"/>
<sequence length="50" mass="5710">MNTCSEVFPEKNKFDEATEGKDRQEEKTVTCMPQTRVFEAGQKGNFPVNI</sequence>
<gene>
    <name evidence="2" type="ORF">TSPGSL018_26070</name>
</gene>
<organism evidence="2">
    <name type="scientific">Tetraselmis sp. GSL018</name>
    <dbReference type="NCBI Taxonomy" id="582737"/>
    <lineage>
        <taxon>Eukaryota</taxon>
        <taxon>Viridiplantae</taxon>
        <taxon>Chlorophyta</taxon>
        <taxon>core chlorophytes</taxon>
        <taxon>Chlorodendrophyceae</taxon>
        <taxon>Chlorodendrales</taxon>
        <taxon>Chlorodendraceae</taxon>
        <taxon>Tetraselmis</taxon>
    </lineage>
</organism>
<reference evidence="2" key="1">
    <citation type="submission" date="2014-05" db="EMBL/GenBank/DDBJ databases">
        <title>The transcriptome of the halophilic microalga Tetraselmis sp. GSL018 isolated from the Great Salt Lake, Utah.</title>
        <authorList>
            <person name="Jinkerson R.E."/>
            <person name="D'Adamo S."/>
            <person name="Posewitz M.C."/>
        </authorList>
    </citation>
    <scope>NUCLEOTIDE SEQUENCE</scope>
    <source>
        <strain evidence="2">GSL018</strain>
    </source>
</reference>
<evidence type="ECO:0000256" key="1">
    <source>
        <dbReference type="SAM" id="MobiDB-lite"/>
    </source>
</evidence>